<evidence type="ECO:0000256" key="2">
    <source>
        <dbReference type="ARBA" id="ARBA00022448"/>
    </source>
</evidence>
<dbReference type="GO" id="GO:0015344">
    <property type="term" value="F:siderophore uptake transmembrane transporter activity"/>
    <property type="evidence" value="ECO:0007669"/>
    <property type="project" value="TreeGrafter"/>
</dbReference>
<dbReference type="GO" id="GO:0009279">
    <property type="term" value="C:cell outer membrane"/>
    <property type="evidence" value="ECO:0007669"/>
    <property type="project" value="UniProtKB-SubCell"/>
</dbReference>
<protein>
    <submittedName>
        <fullName evidence="15">Vitamin B12 transporter</fullName>
    </submittedName>
</protein>
<dbReference type="InterPro" id="IPR000531">
    <property type="entry name" value="Beta-barrel_TonB"/>
</dbReference>
<dbReference type="InterPro" id="IPR012910">
    <property type="entry name" value="Plug_dom"/>
</dbReference>
<dbReference type="RefSeq" id="WP_092129708.1">
    <property type="nucleotide sequence ID" value="NZ_FMYU01000016.1"/>
</dbReference>
<dbReference type="PANTHER" id="PTHR30069">
    <property type="entry name" value="TONB-DEPENDENT OUTER MEMBRANE RECEPTOR"/>
    <property type="match status" value="1"/>
</dbReference>
<dbReference type="Pfam" id="PF07715">
    <property type="entry name" value="Plug"/>
    <property type="match status" value="1"/>
</dbReference>
<dbReference type="InterPro" id="IPR010916">
    <property type="entry name" value="TonB_box_CS"/>
</dbReference>
<dbReference type="InterPro" id="IPR036942">
    <property type="entry name" value="Beta-barrel_TonB_sf"/>
</dbReference>
<dbReference type="InterPro" id="IPR037066">
    <property type="entry name" value="Plug_dom_sf"/>
</dbReference>
<dbReference type="Gene3D" id="2.170.130.10">
    <property type="entry name" value="TonB-dependent receptor, plug domain"/>
    <property type="match status" value="1"/>
</dbReference>
<dbReference type="GO" id="GO:0044718">
    <property type="term" value="P:siderophore transmembrane transport"/>
    <property type="evidence" value="ECO:0007669"/>
    <property type="project" value="TreeGrafter"/>
</dbReference>
<evidence type="ECO:0000259" key="14">
    <source>
        <dbReference type="Pfam" id="PF07715"/>
    </source>
</evidence>
<feature type="chain" id="PRO_5011585630" evidence="12">
    <location>
        <begin position="24"/>
        <end position="640"/>
    </location>
</feature>
<comment type="subcellular location">
    <subcellularLocation>
        <location evidence="1 10">Cell outer membrane</location>
        <topology evidence="1 10">Multi-pass membrane protein</topology>
    </subcellularLocation>
</comment>
<keyword evidence="6 11" id="KW-0798">TonB box</keyword>
<keyword evidence="9 10" id="KW-0998">Cell outer membrane</keyword>
<organism evidence="15 16">
    <name type="scientific">Desulfurella multipotens</name>
    <dbReference type="NCBI Taxonomy" id="79269"/>
    <lineage>
        <taxon>Bacteria</taxon>
        <taxon>Pseudomonadati</taxon>
        <taxon>Campylobacterota</taxon>
        <taxon>Desulfurellia</taxon>
        <taxon>Desulfurellales</taxon>
        <taxon>Desulfurellaceae</taxon>
        <taxon>Desulfurella</taxon>
    </lineage>
</organism>
<keyword evidence="16" id="KW-1185">Reference proteome</keyword>
<gene>
    <name evidence="15" type="ORF">SAMN05660835_01765</name>
</gene>
<dbReference type="PROSITE" id="PS00430">
    <property type="entry name" value="TONB_DEPENDENT_REC_1"/>
    <property type="match status" value="1"/>
</dbReference>
<evidence type="ECO:0000259" key="13">
    <source>
        <dbReference type="Pfam" id="PF00593"/>
    </source>
</evidence>
<evidence type="ECO:0000256" key="10">
    <source>
        <dbReference type="PROSITE-ProRule" id="PRU01360"/>
    </source>
</evidence>
<keyword evidence="3 10" id="KW-1134">Transmembrane beta strand</keyword>
<evidence type="ECO:0000256" key="9">
    <source>
        <dbReference type="ARBA" id="ARBA00023237"/>
    </source>
</evidence>
<evidence type="ECO:0000256" key="4">
    <source>
        <dbReference type="ARBA" id="ARBA00022692"/>
    </source>
</evidence>
<evidence type="ECO:0000256" key="1">
    <source>
        <dbReference type="ARBA" id="ARBA00004571"/>
    </source>
</evidence>
<dbReference type="CDD" id="cd01347">
    <property type="entry name" value="ligand_gated_channel"/>
    <property type="match status" value="1"/>
</dbReference>
<feature type="signal peptide" evidence="12">
    <location>
        <begin position="1"/>
        <end position="23"/>
    </location>
</feature>
<evidence type="ECO:0000256" key="6">
    <source>
        <dbReference type="ARBA" id="ARBA00023077"/>
    </source>
</evidence>
<dbReference type="Pfam" id="PF00593">
    <property type="entry name" value="TonB_dep_Rec_b-barrel"/>
    <property type="match status" value="1"/>
</dbReference>
<dbReference type="PANTHER" id="PTHR30069:SF29">
    <property type="entry name" value="HEMOGLOBIN AND HEMOGLOBIN-HAPTOGLOBIN-BINDING PROTEIN 1-RELATED"/>
    <property type="match status" value="1"/>
</dbReference>
<evidence type="ECO:0000256" key="8">
    <source>
        <dbReference type="ARBA" id="ARBA00023170"/>
    </source>
</evidence>
<evidence type="ECO:0000256" key="11">
    <source>
        <dbReference type="RuleBase" id="RU003357"/>
    </source>
</evidence>
<keyword evidence="4 10" id="KW-0812">Transmembrane</keyword>
<dbReference type="Gene3D" id="2.40.170.20">
    <property type="entry name" value="TonB-dependent receptor, beta-barrel domain"/>
    <property type="match status" value="1"/>
</dbReference>
<name>A0A1G6RBE9_9BACT</name>
<accession>A0A1G6RBE9</accession>
<comment type="similarity">
    <text evidence="10 11">Belongs to the TonB-dependent receptor family.</text>
</comment>
<feature type="domain" description="TonB-dependent receptor-like beta-barrel" evidence="13">
    <location>
        <begin position="193"/>
        <end position="612"/>
    </location>
</feature>
<proteinExistence type="inferred from homology"/>
<evidence type="ECO:0000313" key="16">
    <source>
        <dbReference type="Proteomes" id="UP000199411"/>
    </source>
</evidence>
<dbReference type="OrthoDB" id="9800913at2"/>
<dbReference type="PROSITE" id="PS52016">
    <property type="entry name" value="TONB_DEPENDENT_REC_3"/>
    <property type="match status" value="1"/>
</dbReference>
<keyword evidence="2 10" id="KW-0813">Transport</keyword>
<dbReference type="SUPFAM" id="SSF56935">
    <property type="entry name" value="Porins"/>
    <property type="match status" value="1"/>
</dbReference>
<reference evidence="16" key="1">
    <citation type="submission" date="2016-10" db="EMBL/GenBank/DDBJ databases">
        <authorList>
            <person name="Varghese N."/>
            <person name="Submissions S."/>
        </authorList>
    </citation>
    <scope>NUCLEOTIDE SEQUENCE [LARGE SCALE GENOMIC DNA]</scope>
    <source>
        <strain evidence="16">DSM 8415</strain>
    </source>
</reference>
<dbReference type="AlphaFoldDB" id="A0A1G6RBE9"/>
<keyword evidence="8" id="KW-0675">Receptor</keyword>
<dbReference type="Proteomes" id="UP000199411">
    <property type="component" value="Unassembled WGS sequence"/>
</dbReference>
<dbReference type="InterPro" id="IPR039426">
    <property type="entry name" value="TonB-dep_rcpt-like"/>
</dbReference>
<feature type="domain" description="TonB-dependent receptor plug" evidence="14">
    <location>
        <begin position="40"/>
        <end position="147"/>
    </location>
</feature>
<evidence type="ECO:0000313" key="15">
    <source>
        <dbReference type="EMBL" id="SDD01950.1"/>
    </source>
</evidence>
<sequence>MKLKLKFILTSVFCLALFQNALAVNLDTIVVSASKVNQKIEDSPTYIQVLTKQKMEDNGNLFLSYMLNQLPGVSVEQGGGIGGETMAFIRGIPVSPKVMMDGVSIMSPYYPFPHFNLGPIMPDNIDRIEILQGAQSGLWGANAASGVINIITQKGKGKPHIDYNQTYGSFGTTKEYLALSGEIKKFNFYVAGSAYDTTGIPQTYSYNYKTHTYSQGGKRDGYHKYSFYSNLGYDFGNGLSANLITDSYKSTNYTDICKYSKDNPVCPNNSAPSNLTPLAQSSRHEVDYYFTKLNVEKKFEKATLNFETHYMQNNSYYYSPSSAPWKGRTYGASLNFSYNVAPTTKIVLGVDYGKDRAIYDYTPQINVSREHAGTFLEVLQTIQNLNLQASAREDHYQTFGNTFTYKLGANYYFEPTNTIFKANWGTGFVAPSMFDLYANGAPFRFGYLKGNPNLQPEKSKTFDIGFIQNFGDKLQISSSFFWSKIDNLIDIKYASLIGRSQYFIPINISKTISKGVESTLTYKPIKYLELSLSDTYTQSDGPFGQTSNIPYNSTSGALSFNYDRIYAQLNGQYISTMYDNSGHQIGRYTVFNANLSYKINNNAKIGLYAQNIFNRFYYASWGYGYATPPRSFYTTLSLKF</sequence>
<keyword evidence="5 12" id="KW-0732">Signal</keyword>
<dbReference type="PROSITE" id="PS01156">
    <property type="entry name" value="TONB_DEPENDENT_REC_2"/>
    <property type="match status" value="1"/>
</dbReference>
<evidence type="ECO:0000256" key="12">
    <source>
        <dbReference type="SAM" id="SignalP"/>
    </source>
</evidence>
<evidence type="ECO:0000256" key="7">
    <source>
        <dbReference type="ARBA" id="ARBA00023136"/>
    </source>
</evidence>
<dbReference type="EMBL" id="FMYU01000016">
    <property type="protein sequence ID" value="SDD01950.1"/>
    <property type="molecule type" value="Genomic_DNA"/>
</dbReference>
<keyword evidence="7 10" id="KW-0472">Membrane</keyword>
<evidence type="ECO:0000256" key="3">
    <source>
        <dbReference type="ARBA" id="ARBA00022452"/>
    </source>
</evidence>
<dbReference type="InterPro" id="IPR010917">
    <property type="entry name" value="TonB_rcpt_CS"/>
</dbReference>
<evidence type="ECO:0000256" key="5">
    <source>
        <dbReference type="ARBA" id="ARBA00022729"/>
    </source>
</evidence>